<gene>
    <name evidence="1" type="ORF">OICFNHDK_4455</name>
</gene>
<protein>
    <submittedName>
        <fullName evidence="1">Uncharacterized protein</fullName>
    </submittedName>
</protein>
<sequence length="250" mass="28211">MRFTRRRDTTTRLTALASDRRLLIRKASLTGACSHRGAKLSTSRIDALYHICVENRYPTCLWNYRMKRTSARPVVVEVKRSRTSPSPMADTFGRNLSGKTLWQGVHLHDVPPSTPKTVEAISTPVHQPTICEPTRRILPAITPMFTFDEPEPQQEVAEVSRVTRKVRSIPKSRFPGTVLPVVSPSEVLQLATDGPGAAACVAKPETAKIDESAVLPHGNEFRLIRPERRSHQPVLNRGERWKRRLPRACW</sequence>
<organism evidence="1 2">
    <name type="scientific">Methylobacterium bullatum</name>
    <dbReference type="NCBI Taxonomy" id="570505"/>
    <lineage>
        <taxon>Bacteria</taxon>
        <taxon>Pseudomonadati</taxon>
        <taxon>Pseudomonadota</taxon>
        <taxon>Alphaproteobacteria</taxon>
        <taxon>Hyphomicrobiales</taxon>
        <taxon>Methylobacteriaceae</taxon>
        <taxon>Methylobacterium</taxon>
    </lineage>
</organism>
<accession>A0AAV4ZE68</accession>
<comment type="caution">
    <text evidence="1">The sequence shown here is derived from an EMBL/GenBank/DDBJ whole genome shotgun (WGS) entry which is preliminary data.</text>
</comment>
<reference evidence="1" key="1">
    <citation type="journal article" date="2016" name="Front. Microbiol.">
        <title>Genome Sequence of the Piezophilic, Mesophilic Sulfate-Reducing Bacterium Desulfovibrio indicus J2T.</title>
        <authorList>
            <person name="Cao J."/>
            <person name="Maignien L."/>
            <person name="Shao Z."/>
            <person name="Alain K."/>
            <person name="Jebbar M."/>
        </authorList>
    </citation>
    <scope>NUCLEOTIDE SEQUENCE</scope>
    <source>
        <strain evidence="1">DSM 21893</strain>
    </source>
</reference>
<dbReference type="AlphaFoldDB" id="A0AAV4ZE68"/>
<evidence type="ECO:0000313" key="1">
    <source>
        <dbReference type="EMBL" id="GJD41964.1"/>
    </source>
</evidence>
<dbReference type="EMBL" id="BPQF01000034">
    <property type="protein sequence ID" value="GJD41964.1"/>
    <property type="molecule type" value="Genomic_DNA"/>
</dbReference>
<reference evidence="1" key="2">
    <citation type="submission" date="2021-08" db="EMBL/GenBank/DDBJ databases">
        <authorList>
            <person name="Tani A."/>
            <person name="Ola A."/>
            <person name="Ogura Y."/>
            <person name="Katsura K."/>
            <person name="Hayashi T."/>
        </authorList>
    </citation>
    <scope>NUCLEOTIDE SEQUENCE</scope>
    <source>
        <strain evidence="1">DSM 21893</strain>
    </source>
</reference>
<dbReference type="Proteomes" id="UP001055307">
    <property type="component" value="Unassembled WGS sequence"/>
</dbReference>
<name>A0AAV4ZE68_9HYPH</name>
<evidence type="ECO:0000313" key="2">
    <source>
        <dbReference type="Proteomes" id="UP001055307"/>
    </source>
</evidence>
<keyword evidence="2" id="KW-1185">Reference proteome</keyword>
<proteinExistence type="predicted"/>